<dbReference type="Pfam" id="PF09149">
    <property type="entry name" value="DUF1935"/>
    <property type="match status" value="4"/>
</dbReference>
<feature type="domain" description="DUF1935" evidence="1">
    <location>
        <begin position="417"/>
        <end position="515"/>
    </location>
</feature>
<dbReference type="SUPFAM" id="SSF101601">
    <property type="entry name" value="Smp-1-like"/>
    <property type="match status" value="4"/>
</dbReference>
<dbReference type="InterPro" id="IPR036310">
    <property type="entry name" value="Smp-1-like_sf"/>
</dbReference>
<feature type="domain" description="DUF1935" evidence="1">
    <location>
        <begin position="130"/>
        <end position="239"/>
    </location>
</feature>
<gene>
    <name evidence="2" type="primary">LgM4147LRVhigh.20.00770.00130</name>
    <name evidence="2" type="ORF">BN36_2022090</name>
</gene>
<feature type="domain" description="DUF1935" evidence="1">
    <location>
        <begin position="12"/>
        <end position="121"/>
    </location>
</feature>
<proteinExistence type="predicted"/>
<dbReference type="FunFam" id="2.60.40.1180:FF:000055">
    <property type="entry name" value="META domain containing protein"/>
    <property type="match status" value="1"/>
</dbReference>
<dbReference type="Gene3D" id="2.60.40.1180">
    <property type="entry name" value="Golgi alpha-mannosidase II"/>
    <property type="match status" value="4"/>
</dbReference>
<evidence type="ECO:0000313" key="2">
    <source>
        <dbReference type="EMBL" id="CCM14711.1"/>
    </source>
</evidence>
<feature type="domain" description="DUF1935" evidence="1">
    <location>
        <begin position="253"/>
        <end position="363"/>
    </location>
</feature>
<accession>A0A1E1IU98</accession>
<evidence type="ECO:0000259" key="1">
    <source>
        <dbReference type="Pfam" id="PF09149"/>
    </source>
</evidence>
<dbReference type="PANTHER" id="PTHR47047">
    <property type="entry name" value="PUTATIVE-RELATED-RELATED"/>
    <property type="match status" value="1"/>
</dbReference>
<organism evidence="2">
    <name type="scientific">Leishmania guyanensis</name>
    <dbReference type="NCBI Taxonomy" id="5670"/>
    <lineage>
        <taxon>Eukaryota</taxon>
        <taxon>Discoba</taxon>
        <taxon>Euglenozoa</taxon>
        <taxon>Kinetoplastea</taxon>
        <taxon>Metakinetoplastina</taxon>
        <taxon>Trypanosomatida</taxon>
        <taxon>Trypanosomatidae</taxon>
        <taxon>Leishmaniinae</taxon>
        <taxon>Leishmania</taxon>
        <taxon>Leishmania guyanensis species complex</taxon>
    </lineage>
</organism>
<dbReference type="PANTHER" id="PTHR47047:SF9">
    <property type="entry name" value="DUF1935 DOMAIN-CONTAINING PROTEIN"/>
    <property type="match status" value="1"/>
</dbReference>
<protein>
    <recommendedName>
        <fullName evidence="1">DUF1935 domain-containing protein</fullName>
    </recommendedName>
</protein>
<dbReference type="InterPro" id="IPR015232">
    <property type="entry name" value="DUF1935"/>
</dbReference>
<dbReference type="AlphaFoldDB" id="A0A1E1IU98"/>
<dbReference type="InterPro" id="IPR013780">
    <property type="entry name" value="Glyco_hydro_b"/>
</dbReference>
<dbReference type="EMBL" id="CALQ01000651">
    <property type="protein sequence ID" value="CCM14711.1"/>
    <property type="molecule type" value="Genomic_DNA"/>
</dbReference>
<name>A0A1E1IU98_LEIGU</name>
<sequence length="518" mass="58003">MTELVPSEAVRFANGEPLCTYQECYRCFDGRDILFRLVNVEKNQWFFYNDTTDVLVHVRAVFLPGSVIRPLQRADMRVIPGPTGVTDETCSIEVMLDVDPGFTESFIEGEPKGFHLNFRTETAPAKDVVFEHHRPTVQYDKIYRCFKDGNGLLFRLVDEHAHRWFFCNDTRDMMMKVTVTFANRAEVRPLECTVPGPPPPADAAPESVVYTLLIAPGCTEPFVEGNPVTYTLEFAAEPVNTSITPATEEPVEYLYGSPDRAIIPHQMHVFKCFKEHGNGLLFRVVDDVNTIWAFYNDTPDYVMTANMRYPQTSDIRLAPGVQVITDSEREGGVIAAVEVMPLATVPFLVGVPEQYELTFTATPVATVTPSLTTPVEPNPSPLPADATGPAAVPPPVLPVPEEAPVYCHRGPDLAVMPHFDEVYKCFKDYGNGLVFRLVDRRQRRWAFYNDTSDVVALVRVEFPPGAYIQPLGHTVLGRDPETGSVLYELRVNPLETALFVEGEVDIFTTKFVAEQIQT</sequence>
<reference evidence="2" key="1">
    <citation type="submission" date="2012-08" db="EMBL/GenBank/DDBJ databases">
        <title>Comparative genomics of metastatic and non-metastatic Leishmania guyanensis provides insights into polygenic factors involved in Leishmania RNA virus infection.</title>
        <authorList>
            <person name="Smith D."/>
            <person name="Hertz-Fowler C."/>
            <person name="Martin R."/>
            <person name="Dickens N."/>
            <person name="Fasel N."/>
            <person name="Falquet L."/>
            <person name="Beverley S."/>
            <person name="Zangger H."/>
            <person name="Calderon-Copete S."/>
            <person name="Mottram J."/>
            <person name="Xenarios I."/>
        </authorList>
    </citation>
    <scope>NUCLEOTIDE SEQUENCE</scope>
    <source>
        <strain evidence="2">MHOM/BR/75/M4147/SSU:IR2SAT-LUC</strain>
    </source>
</reference>